<dbReference type="PROSITE" id="PS50404">
    <property type="entry name" value="GST_NTER"/>
    <property type="match status" value="1"/>
</dbReference>
<dbReference type="Pfam" id="PF00043">
    <property type="entry name" value="GST_C"/>
    <property type="match status" value="1"/>
</dbReference>
<dbReference type="InterPro" id="IPR004046">
    <property type="entry name" value="GST_C"/>
</dbReference>
<accession>A0A261SEL6</accession>
<dbReference type="Proteomes" id="UP000217005">
    <property type="component" value="Unassembled WGS sequence"/>
</dbReference>
<dbReference type="SFLD" id="SFLDS00019">
    <property type="entry name" value="Glutathione_Transferase_(cytos"/>
    <property type="match status" value="1"/>
</dbReference>
<gene>
    <name evidence="3" type="ORF">CEG14_12245</name>
</gene>
<dbReference type="InterPro" id="IPR036249">
    <property type="entry name" value="Thioredoxin-like_sf"/>
</dbReference>
<sequence length="224" mass="24339">MPEVLPILYSFRRCPYAMRARMALLVAGLPCVLREVELRAKPAAMLAASPKGTVPVLVLPQGEVLAESLDIMHWALARHDPRGWRDGAAAAQALIAACDGEFKHHLDRYKYAGRYPGADAADHRARAAAFVAALEARLAADAWLAGARPGLADAAVMPFVRQYAHTEAAWFAGQPWPRVQAWLAALEASALFATAMRKVAPWQPDQAPLRLDALSDPWADTAFP</sequence>
<dbReference type="GO" id="GO:0005737">
    <property type="term" value="C:cytoplasm"/>
    <property type="evidence" value="ECO:0007669"/>
    <property type="project" value="TreeGrafter"/>
</dbReference>
<dbReference type="Gene3D" id="1.20.1050.10">
    <property type="match status" value="1"/>
</dbReference>
<evidence type="ECO:0000313" key="4">
    <source>
        <dbReference type="Proteomes" id="UP000217005"/>
    </source>
</evidence>
<dbReference type="PANTHER" id="PTHR43968">
    <property type="match status" value="1"/>
</dbReference>
<evidence type="ECO:0000259" key="1">
    <source>
        <dbReference type="PROSITE" id="PS50404"/>
    </source>
</evidence>
<dbReference type="InterPro" id="IPR010987">
    <property type="entry name" value="Glutathione-S-Trfase_C-like"/>
</dbReference>
<dbReference type="OrthoDB" id="9813092at2"/>
<dbReference type="AlphaFoldDB" id="A0A261SEL6"/>
<dbReference type="Gene3D" id="3.40.30.10">
    <property type="entry name" value="Glutaredoxin"/>
    <property type="match status" value="1"/>
</dbReference>
<feature type="domain" description="GST C-terminal" evidence="2">
    <location>
        <begin position="83"/>
        <end position="208"/>
    </location>
</feature>
<reference evidence="3 4" key="1">
    <citation type="submission" date="2017-05" db="EMBL/GenBank/DDBJ databases">
        <title>Complete and WGS of Bordetella genogroups.</title>
        <authorList>
            <person name="Spilker T."/>
            <person name="LiPuma J."/>
        </authorList>
    </citation>
    <scope>NUCLEOTIDE SEQUENCE [LARGE SCALE GENOMIC DNA]</scope>
    <source>
        <strain evidence="3 4">AU17610</strain>
    </source>
</reference>
<dbReference type="InterPro" id="IPR036282">
    <property type="entry name" value="Glutathione-S-Trfase_C_sf"/>
</dbReference>
<protein>
    <submittedName>
        <fullName evidence="3">Glutathione S-transferase</fullName>
    </submittedName>
</protein>
<dbReference type="Pfam" id="PF13417">
    <property type="entry name" value="GST_N_3"/>
    <property type="match status" value="1"/>
</dbReference>
<dbReference type="InterPro" id="IPR004045">
    <property type="entry name" value="Glutathione_S-Trfase_N"/>
</dbReference>
<dbReference type="SUPFAM" id="SSF52833">
    <property type="entry name" value="Thioredoxin-like"/>
    <property type="match status" value="1"/>
</dbReference>
<evidence type="ECO:0000313" key="3">
    <source>
        <dbReference type="EMBL" id="OZI35816.1"/>
    </source>
</evidence>
<dbReference type="PANTHER" id="PTHR43968:SF6">
    <property type="entry name" value="GLUTATHIONE S-TRANSFERASE OMEGA"/>
    <property type="match status" value="1"/>
</dbReference>
<feature type="domain" description="GST N-terminal" evidence="1">
    <location>
        <begin position="4"/>
        <end position="83"/>
    </location>
</feature>
<dbReference type="EMBL" id="NEVL01000003">
    <property type="protein sequence ID" value="OZI35816.1"/>
    <property type="molecule type" value="Genomic_DNA"/>
</dbReference>
<dbReference type="InterPro" id="IPR040079">
    <property type="entry name" value="Glutathione_S-Trfase"/>
</dbReference>
<evidence type="ECO:0000259" key="2">
    <source>
        <dbReference type="PROSITE" id="PS50405"/>
    </source>
</evidence>
<organism evidence="3 4">
    <name type="scientific">Bordetella genomosp. 1</name>
    <dbReference type="NCBI Taxonomy" id="1395607"/>
    <lineage>
        <taxon>Bacteria</taxon>
        <taxon>Pseudomonadati</taxon>
        <taxon>Pseudomonadota</taxon>
        <taxon>Betaproteobacteria</taxon>
        <taxon>Burkholderiales</taxon>
        <taxon>Alcaligenaceae</taxon>
        <taxon>Bordetella</taxon>
    </lineage>
</organism>
<keyword evidence="3" id="KW-0808">Transferase</keyword>
<dbReference type="GO" id="GO:0016740">
    <property type="term" value="F:transferase activity"/>
    <property type="evidence" value="ECO:0007669"/>
    <property type="project" value="UniProtKB-KW"/>
</dbReference>
<dbReference type="InterPro" id="IPR050983">
    <property type="entry name" value="GST_Omega/HSP26"/>
</dbReference>
<dbReference type="SUPFAM" id="SSF47616">
    <property type="entry name" value="GST C-terminal domain-like"/>
    <property type="match status" value="1"/>
</dbReference>
<dbReference type="CDD" id="cd03060">
    <property type="entry name" value="GST_N_Omega_like"/>
    <property type="match status" value="1"/>
</dbReference>
<comment type="caution">
    <text evidence="3">The sequence shown here is derived from an EMBL/GenBank/DDBJ whole genome shotgun (WGS) entry which is preliminary data.</text>
</comment>
<proteinExistence type="predicted"/>
<name>A0A261SEL6_9BORD</name>
<dbReference type="PROSITE" id="PS50405">
    <property type="entry name" value="GST_CTER"/>
    <property type="match status" value="1"/>
</dbReference>